<feature type="compositionally biased region" description="Polar residues" evidence="1">
    <location>
        <begin position="14"/>
        <end position="31"/>
    </location>
</feature>
<accession>A0A0A9GW51</accession>
<reference evidence="2" key="2">
    <citation type="journal article" date="2015" name="Data Brief">
        <title>Shoot transcriptome of the giant reed, Arundo donax.</title>
        <authorList>
            <person name="Barrero R.A."/>
            <person name="Guerrero F.D."/>
            <person name="Moolhuijzen P."/>
            <person name="Goolsby J.A."/>
            <person name="Tidwell J."/>
            <person name="Bellgard S.E."/>
            <person name="Bellgard M.I."/>
        </authorList>
    </citation>
    <scope>NUCLEOTIDE SEQUENCE</scope>
    <source>
        <tissue evidence="2">Shoot tissue taken approximately 20 cm above the soil surface</tissue>
    </source>
</reference>
<name>A0A0A9GW51_ARUDO</name>
<evidence type="ECO:0000256" key="1">
    <source>
        <dbReference type="SAM" id="MobiDB-lite"/>
    </source>
</evidence>
<organism evidence="2">
    <name type="scientific">Arundo donax</name>
    <name type="common">Giant reed</name>
    <name type="synonym">Donax arundinaceus</name>
    <dbReference type="NCBI Taxonomy" id="35708"/>
    <lineage>
        <taxon>Eukaryota</taxon>
        <taxon>Viridiplantae</taxon>
        <taxon>Streptophyta</taxon>
        <taxon>Embryophyta</taxon>
        <taxon>Tracheophyta</taxon>
        <taxon>Spermatophyta</taxon>
        <taxon>Magnoliopsida</taxon>
        <taxon>Liliopsida</taxon>
        <taxon>Poales</taxon>
        <taxon>Poaceae</taxon>
        <taxon>PACMAD clade</taxon>
        <taxon>Arundinoideae</taxon>
        <taxon>Arundineae</taxon>
        <taxon>Arundo</taxon>
    </lineage>
</organism>
<proteinExistence type="predicted"/>
<reference evidence="2" key="1">
    <citation type="submission" date="2014-09" db="EMBL/GenBank/DDBJ databases">
        <authorList>
            <person name="Magalhaes I.L.F."/>
            <person name="Oliveira U."/>
            <person name="Santos F.R."/>
            <person name="Vidigal T.H.D.A."/>
            <person name="Brescovit A.D."/>
            <person name="Santos A.J."/>
        </authorList>
    </citation>
    <scope>NUCLEOTIDE SEQUENCE</scope>
    <source>
        <tissue evidence="2">Shoot tissue taken approximately 20 cm above the soil surface</tissue>
    </source>
</reference>
<evidence type="ECO:0000313" key="2">
    <source>
        <dbReference type="EMBL" id="JAE29215.1"/>
    </source>
</evidence>
<dbReference type="AlphaFoldDB" id="A0A0A9GW51"/>
<protein>
    <submittedName>
        <fullName evidence="2">Uncharacterized protein</fullName>
    </submittedName>
</protein>
<sequence length="68" mass="7462">MAVMVLSRSRRVSTSKAAALSSRSQSLTESWSTKRRCSASVSNARMRSSVRRSLPASSSTFSRRPPVE</sequence>
<dbReference type="EMBL" id="GBRH01168681">
    <property type="protein sequence ID" value="JAE29215.1"/>
    <property type="molecule type" value="Transcribed_RNA"/>
</dbReference>
<feature type="region of interest" description="Disordered" evidence="1">
    <location>
        <begin position="1"/>
        <end position="68"/>
    </location>
</feature>